<dbReference type="Proteomes" id="UP000479000">
    <property type="component" value="Unassembled WGS sequence"/>
</dbReference>
<dbReference type="SUPFAM" id="SSF50156">
    <property type="entry name" value="PDZ domain-like"/>
    <property type="match status" value="1"/>
</dbReference>
<dbReference type="AlphaFoldDB" id="A0A6H5G8I9"/>
<dbReference type="InterPro" id="IPR036034">
    <property type="entry name" value="PDZ_sf"/>
</dbReference>
<dbReference type="OrthoDB" id="6021951at2759"/>
<dbReference type="Gene3D" id="2.30.42.10">
    <property type="match status" value="1"/>
</dbReference>
<gene>
    <name evidence="2" type="ORF">NTEN_LOCUS5343</name>
</gene>
<feature type="non-terminal residue" evidence="2">
    <location>
        <position position="116"/>
    </location>
</feature>
<evidence type="ECO:0000313" key="3">
    <source>
        <dbReference type="Proteomes" id="UP000479000"/>
    </source>
</evidence>
<evidence type="ECO:0000259" key="1">
    <source>
        <dbReference type="PROSITE" id="PS50106"/>
    </source>
</evidence>
<dbReference type="PROSITE" id="PS50106">
    <property type="entry name" value="PDZ"/>
    <property type="match status" value="1"/>
</dbReference>
<accession>A0A6H5G8I9</accession>
<name>A0A6H5G8I9_9HEMI</name>
<reference evidence="2 3" key="1">
    <citation type="submission" date="2020-02" db="EMBL/GenBank/DDBJ databases">
        <authorList>
            <person name="Ferguson B K."/>
        </authorList>
    </citation>
    <scope>NUCLEOTIDE SEQUENCE [LARGE SCALE GENOMIC DNA]</scope>
</reference>
<proteinExistence type="predicted"/>
<dbReference type="InterPro" id="IPR001478">
    <property type="entry name" value="PDZ"/>
</dbReference>
<sequence length="116" mass="11700">MKLGPKVTATFPSVWKTFSNNVGDCVTFTPEGMAYTSGSSSGSSTGSVGSSGGCRGSCGGSCVGGCGGSLVRTVRLARRPPPAKLGFSLRGGREHGTGFFVTAVEPSSEAYHNGLM</sequence>
<protein>
    <recommendedName>
        <fullName evidence="1">PDZ domain-containing protein</fullName>
    </recommendedName>
</protein>
<organism evidence="2 3">
    <name type="scientific">Nesidiocoris tenuis</name>
    <dbReference type="NCBI Taxonomy" id="355587"/>
    <lineage>
        <taxon>Eukaryota</taxon>
        <taxon>Metazoa</taxon>
        <taxon>Ecdysozoa</taxon>
        <taxon>Arthropoda</taxon>
        <taxon>Hexapoda</taxon>
        <taxon>Insecta</taxon>
        <taxon>Pterygota</taxon>
        <taxon>Neoptera</taxon>
        <taxon>Paraneoptera</taxon>
        <taxon>Hemiptera</taxon>
        <taxon>Heteroptera</taxon>
        <taxon>Panheteroptera</taxon>
        <taxon>Cimicomorpha</taxon>
        <taxon>Miridae</taxon>
        <taxon>Dicyphina</taxon>
        <taxon>Nesidiocoris</taxon>
    </lineage>
</organism>
<feature type="domain" description="PDZ" evidence="1">
    <location>
        <begin position="73"/>
        <end position="116"/>
    </location>
</feature>
<dbReference type="EMBL" id="CADCXU010008157">
    <property type="protein sequence ID" value="CAA9999060.1"/>
    <property type="molecule type" value="Genomic_DNA"/>
</dbReference>
<evidence type="ECO:0000313" key="2">
    <source>
        <dbReference type="EMBL" id="CAA9999060.1"/>
    </source>
</evidence>
<keyword evidence="3" id="KW-1185">Reference proteome</keyword>